<dbReference type="EMBL" id="AZFV01000012">
    <property type="protein sequence ID" value="KRM17204.1"/>
    <property type="molecule type" value="Genomic_DNA"/>
</dbReference>
<proteinExistence type="predicted"/>
<sequence length="141" mass="16838">MDEKRLIEQKIFNDTSTYNDIMNVPYHQSKRHLPMNQLDRAFQFAPFGALEGFNDLIQEKTELYERKKYTTSETELTIERQLKYLQAHSLKVDVNYFNDESGYYEHFKGYLKSLDWKKGRADFDELSVAILNIRSIKLIKK</sequence>
<evidence type="ECO:0000313" key="2">
    <source>
        <dbReference type="Proteomes" id="UP000051302"/>
    </source>
</evidence>
<name>A0A0R1WLV4_9LACO</name>
<dbReference type="RefSeq" id="WP_057892025.1">
    <property type="nucleotide sequence ID" value="NZ_AZFV01000012.1"/>
</dbReference>
<organism evidence="1 2">
    <name type="scientific">Companilactobacillus nantensis DSM 16982</name>
    <dbReference type="NCBI Taxonomy" id="1423774"/>
    <lineage>
        <taxon>Bacteria</taxon>
        <taxon>Bacillati</taxon>
        <taxon>Bacillota</taxon>
        <taxon>Bacilli</taxon>
        <taxon>Lactobacillales</taxon>
        <taxon>Lactobacillaceae</taxon>
        <taxon>Companilactobacillus</taxon>
    </lineage>
</organism>
<comment type="caution">
    <text evidence="1">The sequence shown here is derived from an EMBL/GenBank/DDBJ whole genome shotgun (WGS) entry which is preliminary data.</text>
</comment>
<reference evidence="1 2" key="1">
    <citation type="journal article" date="2015" name="Genome Announc.">
        <title>Expanding the biotechnology potential of lactobacilli through comparative genomics of 213 strains and associated genera.</title>
        <authorList>
            <person name="Sun Z."/>
            <person name="Harris H.M."/>
            <person name="McCann A."/>
            <person name="Guo C."/>
            <person name="Argimon S."/>
            <person name="Zhang W."/>
            <person name="Yang X."/>
            <person name="Jeffery I.B."/>
            <person name="Cooney J.C."/>
            <person name="Kagawa T.F."/>
            <person name="Liu W."/>
            <person name="Song Y."/>
            <person name="Salvetti E."/>
            <person name="Wrobel A."/>
            <person name="Rasinkangas P."/>
            <person name="Parkhill J."/>
            <person name="Rea M.C."/>
            <person name="O'Sullivan O."/>
            <person name="Ritari J."/>
            <person name="Douillard F.P."/>
            <person name="Paul Ross R."/>
            <person name="Yang R."/>
            <person name="Briner A.E."/>
            <person name="Felis G.E."/>
            <person name="de Vos W.M."/>
            <person name="Barrangou R."/>
            <person name="Klaenhammer T.R."/>
            <person name="Caufield P.W."/>
            <person name="Cui Y."/>
            <person name="Zhang H."/>
            <person name="O'Toole P.W."/>
        </authorList>
    </citation>
    <scope>NUCLEOTIDE SEQUENCE [LARGE SCALE GENOMIC DNA]</scope>
    <source>
        <strain evidence="1 2">DSM 16982</strain>
    </source>
</reference>
<gene>
    <name evidence="1" type="ORF">FD31_GL000449</name>
</gene>
<dbReference type="Proteomes" id="UP000051302">
    <property type="component" value="Unassembled WGS sequence"/>
</dbReference>
<accession>A0A0R1WLV4</accession>
<dbReference type="STRING" id="1423774.FD31_GL000449"/>
<dbReference type="PATRIC" id="fig|1423774.3.peg.459"/>
<protein>
    <submittedName>
        <fullName evidence="1">Uncharacterized protein</fullName>
    </submittedName>
</protein>
<dbReference type="AlphaFoldDB" id="A0A0R1WLV4"/>
<keyword evidence="2" id="KW-1185">Reference proteome</keyword>
<evidence type="ECO:0000313" key="1">
    <source>
        <dbReference type="EMBL" id="KRM17204.1"/>
    </source>
</evidence>